<name>A0ABN2ZUU1_9ACTN</name>
<comment type="caution">
    <text evidence="1">The sequence shown here is derived from an EMBL/GenBank/DDBJ whole genome shotgun (WGS) entry which is preliminary data.</text>
</comment>
<dbReference type="EMBL" id="BAAAQR010000007">
    <property type="protein sequence ID" value="GAA2147981.1"/>
    <property type="molecule type" value="Genomic_DNA"/>
</dbReference>
<evidence type="ECO:0000313" key="1">
    <source>
        <dbReference type="EMBL" id="GAA2147981.1"/>
    </source>
</evidence>
<accession>A0ABN2ZUU1</accession>
<organism evidence="1 2">
    <name type="scientific">Nocardioides koreensis</name>
    <dbReference type="NCBI Taxonomy" id="433651"/>
    <lineage>
        <taxon>Bacteria</taxon>
        <taxon>Bacillati</taxon>
        <taxon>Actinomycetota</taxon>
        <taxon>Actinomycetes</taxon>
        <taxon>Propionibacteriales</taxon>
        <taxon>Nocardioidaceae</taxon>
        <taxon>Nocardioides</taxon>
    </lineage>
</organism>
<protein>
    <recommendedName>
        <fullName evidence="3">Transposase</fullName>
    </recommendedName>
</protein>
<dbReference type="Proteomes" id="UP001501771">
    <property type="component" value="Unassembled WGS sequence"/>
</dbReference>
<reference evidence="1 2" key="1">
    <citation type="journal article" date="2019" name="Int. J. Syst. Evol. Microbiol.">
        <title>The Global Catalogue of Microorganisms (GCM) 10K type strain sequencing project: providing services to taxonomists for standard genome sequencing and annotation.</title>
        <authorList>
            <consortium name="The Broad Institute Genomics Platform"/>
            <consortium name="The Broad Institute Genome Sequencing Center for Infectious Disease"/>
            <person name="Wu L."/>
            <person name="Ma J."/>
        </authorList>
    </citation>
    <scope>NUCLEOTIDE SEQUENCE [LARGE SCALE GENOMIC DNA]</scope>
    <source>
        <strain evidence="1 2">JCM 16022</strain>
    </source>
</reference>
<gene>
    <name evidence="1" type="ORF">GCM10009844_25880</name>
</gene>
<keyword evidence="2" id="KW-1185">Reference proteome</keyword>
<evidence type="ECO:0000313" key="2">
    <source>
        <dbReference type="Proteomes" id="UP001501771"/>
    </source>
</evidence>
<proteinExistence type="predicted"/>
<sequence>MYGRHQIETEETAVPVAVLTVDQRGSRTSDDRVPATLEALAGATLLRPFERTAGDEFQGVLAEPGALAPVVEALLREDAWNIGIGVGEVEEPLPAHARAGRGAAYLRARDAVTAAKNSPWRLRVVGDAAGVRALETALWLWAAVLARRTARGWEVADLVDQGLSYEEAGRRLGISQSAVSQRAQAAGIVEGRRARELVTHLASGLLDGAEAPA</sequence>
<evidence type="ECO:0008006" key="3">
    <source>
        <dbReference type="Google" id="ProtNLM"/>
    </source>
</evidence>
<dbReference type="InterPro" id="IPR036388">
    <property type="entry name" value="WH-like_DNA-bd_sf"/>
</dbReference>
<dbReference type="Gene3D" id="1.10.10.10">
    <property type="entry name" value="Winged helix-like DNA-binding domain superfamily/Winged helix DNA-binding domain"/>
    <property type="match status" value="1"/>
</dbReference>